<evidence type="ECO:0000313" key="2">
    <source>
        <dbReference type="Proteomes" id="UP001175211"/>
    </source>
</evidence>
<dbReference type="AlphaFoldDB" id="A0AA39MM67"/>
<reference evidence="1" key="1">
    <citation type="submission" date="2023-06" db="EMBL/GenBank/DDBJ databases">
        <authorList>
            <consortium name="Lawrence Berkeley National Laboratory"/>
            <person name="Ahrendt S."/>
            <person name="Sahu N."/>
            <person name="Indic B."/>
            <person name="Wong-Bajracharya J."/>
            <person name="Merenyi Z."/>
            <person name="Ke H.-M."/>
            <person name="Monk M."/>
            <person name="Kocsube S."/>
            <person name="Drula E."/>
            <person name="Lipzen A."/>
            <person name="Balint B."/>
            <person name="Henrissat B."/>
            <person name="Andreopoulos B."/>
            <person name="Martin F.M."/>
            <person name="Harder C.B."/>
            <person name="Rigling D."/>
            <person name="Ford K.L."/>
            <person name="Foster G.D."/>
            <person name="Pangilinan J."/>
            <person name="Papanicolaou A."/>
            <person name="Barry K."/>
            <person name="LaButti K."/>
            <person name="Viragh M."/>
            <person name="Koriabine M."/>
            <person name="Yan M."/>
            <person name="Riley R."/>
            <person name="Champramary S."/>
            <person name="Plett K.L."/>
            <person name="Tsai I.J."/>
            <person name="Slot J."/>
            <person name="Sipos G."/>
            <person name="Plett J."/>
            <person name="Nagy L.G."/>
            <person name="Grigoriev I.V."/>
        </authorList>
    </citation>
    <scope>NUCLEOTIDE SEQUENCE</scope>
    <source>
        <strain evidence="1">CCBAS 213</strain>
    </source>
</reference>
<dbReference type="GeneID" id="85363563"/>
<comment type="caution">
    <text evidence="1">The sequence shown here is derived from an EMBL/GenBank/DDBJ whole genome shotgun (WGS) entry which is preliminary data.</text>
</comment>
<accession>A0AA39MM67</accession>
<dbReference type="Proteomes" id="UP001175211">
    <property type="component" value="Unassembled WGS sequence"/>
</dbReference>
<dbReference type="EMBL" id="JAUEPS010000091">
    <property type="protein sequence ID" value="KAK0439038.1"/>
    <property type="molecule type" value="Genomic_DNA"/>
</dbReference>
<dbReference type="RefSeq" id="XP_060323108.1">
    <property type="nucleotide sequence ID" value="XM_060480015.1"/>
</dbReference>
<sequence>MSVEHSLVLDTSGLYEHDEDICDLSDPNMDLEVLLLHRAAEMPDMAAGASKHRIGRTTSRGGHVWIGRCRFRVRLRPGELCHFWSGGRCVGGLIDYSSQSRKPVVARLSDKIWMVFGLNVWRENGEPDKWPVGMSAGEKDIAVFAIHIVRLIAVGLGSYATSLVFGKAGLSCIRGERRNTYGFCDVGRGNEGQVKNKPPVNGLSISLELIQSDNNVVELLDEDEQAAW</sequence>
<organism evidence="1 2">
    <name type="scientific">Armillaria tabescens</name>
    <name type="common">Ringless honey mushroom</name>
    <name type="synonym">Agaricus tabescens</name>
    <dbReference type="NCBI Taxonomy" id="1929756"/>
    <lineage>
        <taxon>Eukaryota</taxon>
        <taxon>Fungi</taxon>
        <taxon>Dikarya</taxon>
        <taxon>Basidiomycota</taxon>
        <taxon>Agaricomycotina</taxon>
        <taxon>Agaricomycetes</taxon>
        <taxon>Agaricomycetidae</taxon>
        <taxon>Agaricales</taxon>
        <taxon>Marasmiineae</taxon>
        <taxon>Physalacriaceae</taxon>
        <taxon>Desarmillaria</taxon>
    </lineage>
</organism>
<evidence type="ECO:0000313" key="1">
    <source>
        <dbReference type="EMBL" id="KAK0439038.1"/>
    </source>
</evidence>
<name>A0AA39MM67_ARMTA</name>
<keyword evidence="2" id="KW-1185">Reference proteome</keyword>
<proteinExistence type="predicted"/>
<gene>
    <name evidence="1" type="ORF">EV420DRAFT_1735736</name>
</gene>
<protein>
    <submittedName>
        <fullName evidence="1">Uncharacterized protein</fullName>
    </submittedName>
</protein>